<protein>
    <submittedName>
        <fullName evidence="5">LacI family DNA-binding transcriptional regulator</fullName>
    </submittedName>
</protein>
<dbReference type="InterPro" id="IPR028082">
    <property type="entry name" value="Peripla_BP_I"/>
</dbReference>
<dbReference type="PANTHER" id="PTHR30146">
    <property type="entry name" value="LACI-RELATED TRANSCRIPTIONAL REPRESSOR"/>
    <property type="match status" value="1"/>
</dbReference>
<dbReference type="PROSITE" id="PS50932">
    <property type="entry name" value="HTH_LACI_2"/>
    <property type="match status" value="1"/>
</dbReference>
<evidence type="ECO:0000256" key="2">
    <source>
        <dbReference type="ARBA" id="ARBA00023125"/>
    </source>
</evidence>
<evidence type="ECO:0000313" key="5">
    <source>
        <dbReference type="EMBL" id="GAA3941059.1"/>
    </source>
</evidence>
<dbReference type="Gene3D" id="3.40.50.2300">
    <property type="match status" value="2"/>
</dbReference>
<proteinExistence type="predicted"/>
<dbReference type="InterPro" id="IPR010982">
    <property type="entry name" value="Lambda_DNA-bd_dom_sf"/>
</dbReference>
<dbReference type="CDD" id="cd01392">
    <property type="entry name" value="HTH_LacI"/>
    <property type="match status" value="1"/>
</dbReference>
<dbReference type="PANTHER" id="PTHR30146:SF109">
    <property type="entry name" value="HTH-TYPE TRANSCRIPTIONAL REGULATOR GALS"/>
    <property type="match status" value="1"/>
</dbReference>
<dbReference type="SMART" id="SM00354">
    <property type="entry name" value="HTH_LACI"/>
    <property type="match status" value="1"/>
</dbReference>
<keyword evidence="6" id="KW-1185">Reference proteome</keyword>
<keyword evidence="3" id="KW-0804">Transcription</keyword>
<dbReference type="Proteomes" id="UP001501591">
    <property type="component" value="Unassembled WGS sequence"/>
</dbReference>
<comment type="caution">
    <text evidence="5">The sequence shown here is derived from an EMBL/GenBank/DDBJ whole genome shotgun (WGS) entry which is preliminary data.</text>
</comment>
<name>A0ABP7NC80_9MICO</name>
<feature type="domain" description="HTH lacI-type" evidence="4">
    <location>
        <begin position="11"/>
        <end position="67"/>
    </location>
</feature>
<dbReference type="Pfam" id="PF13377">
    <property type="entry name" value="Peripla_BP_3"/>
    <property type="match status" value="1"/>
</dbReference>
<dbReference type="SUPFAM" id="SSF47413">
    <property type="entry name" value="lambda repressor-like DNA-binding domains"/>
    <property type="match status" value="1"/>
</dbReference>
<dbReference type="GO" id="GO:0003677">
    <property type="term" value="F:DNA binding"/>
    <property type="evidence" value="ECO:0007669"/>
    <property type="project" value="UniProtKB-KW"/>
</dbReference>
<dbReference type="SUPFAM" id="SSF53822">
    <property type="entry name" value="Periplasmic binding protein-like I"/>
    <property type="match status" value="1"/>
</dbReference>
<evidence type="ECO:0000256" key="1">
    <source>
        <dbReference type="ARBA" id="ARBA00023015"/>
    </source>
</evidence>
<keyword evidence="2 5" id="KW-0238">DNA-binding</keyword>
<keyword evidence="1" id="KW-0805">Transcription regulation</keyword>
<dbReference type="Gene3D" id="1.10.260.40">
    <property type="entry name" value="lambda repressor-like DNA-binding domains"/>
    <property type="match status" value="1"/>
</dbReference>
<dbReference type="InterPro" id="IPR046335">
    <property type="entry name" value="LacI/GalR-like_sensor"/>
</dbReference>
<dbReference type="RefSeq" id="WP_344819278.1">
    <property type="nucleotide sequence ID" value="NZ_BAABCP010000001.1"/>
</dbReference>
<dbReference type="EMBL" id="BAABCP010000001">
    <property type="protein sequence ID" value="GAA3941059.1"/>
    <property type="molecule type" value="Genomic_DNA"/>
</dbReference>
<gene>
    <name evidence="5" type="ORF">GCM10022383_18590</name>
</gene>
<sequence length="341" mass="36994">MADQSRSRDRVTIYDIAALAGVHPSTVSRALSTTPTRRVTAETVAKIKSIADELGYEANPWAQSLRTQRTQTIGLVLPHFEDFTMGEVFEAATRTAFDSGYQSITVSTGDDPGRSSQAIRALVRRRVDGLVIASAHLEDPALDELRDQGIPYMLLNRVHRDDPCIRADDELGAYLAASHLIERGHRRVALLSGVAGASSAELRRDGFTRAFREATISLDPQLIQWSGLGIGSGIELGRRLLQLDEPPTAIFAANDFVALGVMSAARDLGRRVPDDLALVGYNDTEAGAALPIPLSSVSVPLRRMGEEAIRAVIGQIEGEAPRSDVYEPRLVVRASSDSWRA</sequence>
<evidence type="ECO:0000256" key="3">
    <source>
        <dbReference type="ARBA" id="ARBA00023163"/>
    </source>
</evidence>
<dbReference type="InterPro" id="IPR000843">
    <property type="entry name" value="HTH_LacI"/>
</dbReference>
<dbReference type="Pfam" id="PF00356">
    <property type="entry name" value="LacI"/>
    <property type="match status" value="1"/>
</dbReference>
<organism evidence="5 6">
    <name type="scientific">Microbacterium soli</name>
    <dbReference type="NCBI Taxonomy" id="446075"/>
    <lineage>
        <taxon>Bacteria</taxon>
        <taxon>Bacillati</taxon>
        <taxon>Actinomycetota</taxon>
        <taxon>Actinomycetes</taxon>
        <taxon>Micrococcales</taxon>
        <taxon>Microbacteriaceae</taxon>
        <taxon>Microbacterium</taxon>
    </lineage>
</organism>
<accession>A0ABP7NC80</accession>
<evidence type="ECO:0000313" key="6">
    <source>
        <dbReference type="Proteomes" id="UP001501591"/>
    </source>
</evidence>
<reference evidence="6" key="1">
    <citation type="journal article" date="2019" name="Int. J. Syst. Evol. Microbiol.">
        <title>The Global Catalogue of Microorganisms (GCM) 10K type strain sequencing project: providing services to taxonomists for standard genome sequencing and annotation.</title>
        <authorList>
            <consortium name="The Broad Institute Genomics Platform"/>
            <consortium name="The Broad Institute Genome Sequencing Center for Infectious Disease"/>
            <person name="Wu L."/>
            <person name="Ma J."/>
        </authorList>
    </citation>
    <scope>NUCLEOTIDE SEQUENCE [LARGE SCALE GENOMIC DNA]</scope>
    <source>
        <strain evidence="6">JCM 17024</strain>
    </source>
</reference>
<dbReference type="CDD" id="cd06267">
    <property type="entry name" value="PBP1_LacI_sugar_binding-like"/>
    <property type="match status" value="1"/>
</dbReference>
<evidence type="ECO:0000259" key="4">
    <source>
        <dbReference type="PROSITE" id="PS50932"/>
    </source>
</evidence>